<dbReference type="InterPro" id="IPR001036">
    <property type="entry name" value="Acrflvin-R"/>
</dbReference>
<dbReference type="PANTHER" id="PTHR32063">
    <property type="match status" value="1"/>
</dbReference>
<keyword evidence="1" id="KW-0812">Transmembrane</keyword>
<proteinExistence type="predicted"/>
<keyword evidence="1" id="KW-0472">Membrane</keyword>
<dbReference type="Gene3D" id="1.20.1640.10">
    <property type="entry name" value="Multidrug efflux transporter AcrB transmembrane domain"/>
    <property type="match status" value="2"/>
</dbReference>
<gene>
    <name evidence="2" type="ORF">A3F83_04115</name>
</gene>
<dbReference type="PRINTS" id="PR00702">
    <property type="entry name" value="ACRIFLAVINRP"/>
</dbReference>
<feature type="transmembrane region" description="Helical" evidence="1">
    <location>
        <begin position="408"/>
        <end position="429"/>
    </location>
</feature>
<feature type="transmembrane region" description="Helical" evidence="1">
    <location>
        <begin position="383"/>
        <end position="402"/>
    </location>
</feature>
<organism evidence="2 3">
    <name type="scientific">Candidatus Glassbacteria bacterium RIFCSPLOWO2_12_FULL_58_11</name>
    <dbReference type="NCBI Taxonomy" id="1817867"/>
    <lineage>
        <taxon>Bacteria</taxon>
        <taxon>Candidatus Glassiibacteriota</taxon>
    </lineage>
</organism>
<dbReference type="InterPro" id="IPR027463">
    <property type="entry name" value="AcrB_DN_DC_subdom"/>
</dbReference>
<feature type="transmembrane region" description="Helical" evidence="1">
    <location>
        <begin position="458"/>
        <end position="478"/>
    </location>
</feature>
<evidence type="ECO:0000313" key="3">
    <source>
        <dbReference type="Proteomes" id="UP000179129"/>
    </source>
</evidence>
<dbReference type="Proteomes" id="UP000179129">
    <property type="component" value="Unassembled WGS sequence"/>
</dbReference>
<dbReference type="Gene3D" id="3.30.70.1440">
    <property type="entry name" value="Multidrug efflux transporter AcrB pore domain"/>
    <property type="match status" value="1"/>
</dbReference>
<dbReference type="GO" id="GO:0005886">
    <property type="term" value="C:plasma membrane"/>
    <property type="evidence" value="ECO:0007669"/>
    <property type="project" value="TreeGrafter"/>
</dbReference>
<name>A0A1F5YSG0_9BACT</name>
<dbReference type="SUPFAM" id="SSF82866">
    <property type="entry name" value="Multidrug efflux transporter AcrB transmembrane domain"/>
    <property type="match status" value="2"/>
</dbReference>
<dbReference type="STRING" id="1817867.A3F83_04115"/>
<feature type="transmembrane region" description="Helical" evidence="1">
    <location>
        <begin position="551"/>
        <end position="573"/>
    </location>
</feature>
<accession>A0A1F5YSG0</accession>
<dbReference type="Gene3D" id="3.30.2090.10">
    <property type="entry name" value="Multidrug efflux transporter AcrB TolC docking domain, DN and DC subdomains"/>
    <property type="match status" value="2"/>
</dbReference>
<evidence type="ECO:0000256" key="1">
    <source>
        <dbReference type="SAM" id="Phobius"/>
    </source>
</evidence>
<dbReference type="SUPFAM" id="SSF82693">
    <property type="entry name" value="Multidrug efflux transporter AcrB pore domain, PN1, PN2, PC1 and PC2 subdomains"/>
    <property type="match status" value="3"/>
</dbReference>
<feature type="transmembrane region" description="Helical" evidence="1">
    <location>
        <begin position="917"/>
        <end position="945"/>
    </location>
</feature>
<evidence type="ECO:0000313" key="2">
    <source>
        <dbReference type="EMBL" id="OGG03130.1"/>
    </source>
</evidence>
<dbReference type="GO" id="GO:0042910">
    <property type="term" value="F:xenobiotic transmembrane transporter activity"/>
    <property type="evidence" value="ECO:0007669"/>
    <property type="project" value="TreeGrafter"/>
</dbReference>
<feature type="transmembrane region" description="Helical" evidence="1">
    <location>
        <begin position="1040"/>
        <end position="1063"/>
    </location>
</feature>
<protein>
    <submittedName>
        <fullName evidence="2">Multidrug transporter AcrB</fullName>
    </submittedName>
</protein>
<feature type="transmembrane region" description="Helical" evidence="1">
    <location>
        <begin position="1014"/>
        <end position="1034"/>
    </location>
</feature>
<sequence>MRSMEFAGKLGQSFMQSKVTPLLVVAAVFLGLVSLLKTPREEEPQIVVPMADVMVGLPGATPAEVESRLTKPMEKMFWEIPGVEYVYSISRPQGALVIVRFKVGEDLEKSLVKLYNKIFYNMDQMPAGATLPLIKYRSIDNVPVLALTLWSDRYEGYELRRMAAELADKIKQGKNVSEITVIGGQRRALQVNLDPERLAAYGLSILQLEPLIRQANANLQAGAFDSKNERYLVESGAPIASKEELERIVVGVREGRPVYLENVAEVVDGPEEVNNYVFFGLGPAAASKGLNPEKHDQYRYPAVTLAVSKRQGSDASQVASEAISRAESLKGIIIPQDVNLTVTRNYGATADEKANELLFHLLISIIAVTVIIALSLSWRGAAIILISVPVTFALTLFSYYVFDYTINRVTLFALIFVTGLVVDDSIIIVENIYRHYSLRALPPFQAAVAAINEVGNPTILATLTVIVAILPLVTVGGLMGPYMKPMPVGATLAMIFSLFVALMITPWFAYRFLRTSYGKSHGNAVKTEETRTYQLYRKFMLPLIHQPRLRWGFILLVVMIVVGSVALMAWRLVEVKMLPFDNKSEVQVIIDMPEGTPLERTNRVAMEIGDYLRGVPEVTDYQIYAGNSAPYNFNGLIRHYFLRMQPELADIQVNMVGKHERKRQSHDIAVAIREPITAIGDKYGARIKIAEIPPGPPVIATLVAEVYGPDYQDQLAVASEIRKIFERTPGVVDVDWMVDDEQVKYDFVVDQEKAGLHGISTGQISQTLYYALNPAPVGNARMDSELEPVNILLRLPVSRRSSLQDLKNIYLTSPTGTQVALGDLVGIKQDVLPKTIYRKNLRRVIYVTADVARQIESPVYAILDMDKEIEAITPPGGGYQIEKYYASYPESEQKVSMKWDGEWDITQEVFRDMGGSFAVVIVLMYFLLVAWFHSFFTPLIMMIPIPLSLAGVIPGHWVLGAFFTATSMIGFIALAGIMVRNSVLLIDFIEARLDQGMSLIDAVIESGAVRFRPIALTAGAVIVGAVVILFDPIFSGLAVSLLFGALVSTILTLFVVPLFYYLFKVRFGHLDTVKHND</sequence>
<dbReference type="Pfam" id="PF00873">
    <property type="entry name" value="ACR_tran"/>
    <property type="match status" value="1"/>
</dbReference>
<dbReference type="SUPFAM" id="SSF82714">
    <property type="entry name" value="Multidrug efflux transporter AcrB TolC docking domain, DN and DC subdomains"/>
    <property type="match status" value="2"/>
</dbReference>
<feature type="transmembrane region" description="Helical" evidence="1">
    <location>
        <begin position="357"/>
        <end position="376"/>
    </location>
</feature>
<dbReference type="PANTHER" id="PTHR32063:SF16">
    <property type="entry name" value="CATION EFFLUX SYSTEM (ACRB_ACRD_ACRF FAMILY)"/>
    <property type="match status" value="1"/>
</dbReference>
<keyword evidence="1" id="KW-1133">Transmembrane helix</keyword>
<feature type="transmembrane region" description="Helical" evidence="1">
    <location>
        <begin position="490"/>
        <end position="510"/>
    </location>
</feature>
<reference evidence="2 3" key="1">
    <citation type="journal article" date="2016" name="Nat. Commun.">
        <title>Thousands of microbial genomes shed light on interconnected biogeochemical processes in an aquifer system.</title>
        <authorList>
            <person name="Anantharaman K."/>
            <person name="Brown C.T."/>
            <person name="Hug L.A."/>
            <person name="Sharon I."/>
            <person name="Castelle C.J."/>
            <person name="Probst A.J."/>
            <person name="Thomas B.C."/>
            <person name="Singh A."/>
            <person name="Wilkins M.J."/>
            <person name="Karaoz U."/>
            <person name="Brodie E.L."/>
            <person name="Williams K.H."/>
            <person name="Hubbard S.S."/>
            <person name="Banfield J.F."/>
        </authorList>
    </citation>
    <scope>NUCLEOTIDE SEQUENCE [LARGE SCALE GENOMIC DNA]</scope>
</reference>
<dbReference type="Gene3D" id="3.30.70.1320">
    <property type="entry name" value="Multidrug efflux transporter AcrB pore domain like"/>
    <property type="match status" value="1"/>
</dbReference>
<feature type="transmembrane region" description="Helical" evidence="1">
    <location>
        <begin position="957"/>
        <end position="979"/>
    </location>
</feature>
<dbReference type="Gene3D" id="3.30.70.1430">
    <property type="entry name" value="Multidrug efflux transporter AcrB pore domain"/>
    <property type="match status" value="2"/>
</dbReference>
<dbReference type="AlphaFoldDB" id="A0A1F5YSG0"/>
<dbReference type="EMBL" id="MFIX01000159">
    <property type="protein sequence ID" value="OGG03130.1"/>
    <property type="molecule type" value="Genomic_DNA"/>
</dbReference>
<comment type="caution">
    <text evidence="2">The sequence shown here is derived from an EMBL/GenBank/DDBJ whole genome shotgun (WGS) entry which is preliminary data.</text>
</comment>